<protein>
    <submittedName>
        <fullName evidence="2">Uncharacterized protein</fullName>
    </submittedName>
</protein>
<keyword evidence="3" id="KW-1185">Reference proteome</keyword>
<gene>
    <name evidence="2" type="ORF">GCM10009546_55120</name>
</gene>
<dbReference type="Proteomes" id="UP001501427">
    <property type="component" value="Unassembled WGS sequence"/>
</dbReference>
<comment type="caution">
    <text evidence="2">The sequence shown here is derived from an EMBL/GenBank/DDBJ whole genome shotgun (WGS) entry which is preliminary data.</text>
</comment>
<name>A0ABN1F9Q6_9ACTN</name>
<evidence type="ECO:0000313" key="3">
    <source>
        <dbReference type="Proteomes" id="UP001501427"/>
    </source>
</evidence>
<feature type="region of interest" description="Disordered" evidence="1">
    <location>
        <begin position="1"/>
        <end position="43"/>
    </location>
</feature>
<reference evidence="2 3" key="1">
    <citation type="journal article" date="2019" name="Int. J. Syst. Evol. Microbiol.">
        <title>The Global Catalogue of Microorganisms (GCM) 10K type strain sequencing project: providing services to taxonomists for standard genome sequencing and annotation.</title>
        <authorList>
            <consortium name="The Broad Institute Genomics Platform"/>
            <consortium name="The Broad Institute Genome Sequencing Center for Infectious Disease"/>
            <person name="Wu L."/>
            <person name="Ma J."/>
        </authorList>
    </citation>
    <scope>NUCLEOTIDE SEQUENCE [LARGE SCALE GENOMIC DNA]</scope>
    <source>
        <strain evidence="2 3">JCM 10667</strain>
    </source>
</reference>
<evidence type="ECO:0000313" key="2">
    <source>
        <dbReference type="EMBL" id="GAA0585697.1"/>
    </source>
</evidence>
<sequence length="64" mass="6728">MHLLDANQPPARTATNPHTTPPTPFPAGKQAEGTGQPRNERPRMLILAAACKADLGARETGNAV</sequence>
<evidence type="ECO:0000256" key="1">
    <source>
        <dbReference type="SAM" id="MobiDB-lite"/>
    </source>
</evidence>
<proteinExistence type="predicted"/>
<feature type="compositionally biased region" description="Low complexity" evidence="1">
    <location>
        <begin position="9"/>
        <end position="18"/>
    </location>
</feature>
<organism evidence="2 3">
    <name type="scientific">Actinomadura livida</name>
    <dbReference type="NCBI Taxonomy" id="79909"/>
    <lineage>
        <taxon>Bacteria</taxon>
        <taxon>Bacillati</taxon>
        <taxon>Actinomycetota</taxon>
        <taxon>Actinomycetes</taxon>
        <taxon>Streptosporangiales</taxon>
        <taxon>Thermomonosporaceae</taxon>
        <taxon>Actinomadura</taxon>
    </lineage>
</organism>
<dbReference type="EMBL" id="BAAAHD010000061">
    <property type="protein sequence ID" value="GAA0585697.1"/>
    <property type="molecule type" value="Genomic_DNA"/>
</dbReference>
<accession>A0ABN1F9Q6</accession>